<proteinExistence type="inferred from homology"/>
<feature type="chain" id="PRO_5023101500" evidence="2">
    <location>
        <begin position="19"/>
        <end position="504"/>
    </location>
</feature>
<dbReference type="RefSeq" id="WP_147101665.1">
    <property type="nucleotide sequence ID" value="NZ_VOOS01000005.1"/>
</dbReference>
<dbReference type="InterPro" id="IPR036779">
    <property type="entry name" value="LysM_dom_sf"/>
</dbReference>
<evidence type="ECO:0000256" key="2">
    <source>
        <dbReference type="SAM" id="SignalP"/>
    </source>
</evidence>
<feature type="domain" description="LysM" evidence="3">
    <location>
        <begin position="380"/>
        <end position="423"/>
    </location>
</feature>
<protein>
    <submittedName>
        <fullName evidence="4">LysM peptidoglycan-binding domain-containing protein</fullName>
    </submittedName>
</protein>
<gene>
    <name evidence="4" type="ORF">FRY74_11245</name>
</gene>
<evidence type="ECO:0000259" key="3">
    <source>
        <dbReference type="PROSITE" id="PS51782"/>
    </source>
</evidence>
<sequence>MKFNILITFLFFSFLLSAQSDSLINERLQNQEFELQDDDPVLVMIDSITVSGYFETLGLHDHFEKSNIYDYAIDSVPEFDSLTYATRFAKLNANSPFSLVYNSYIKGYVNLYAKRRKKTTAKMLGLAPVYFPIFEENLDKYNLPLELKYLAIVESALNPKAKSRVGATGLWQFMYQTGKMYGLEVTSYYDERSDVYKSTDAACQYLKKLHSMYDDWDLALAAYNCGPGNVNKAIRRSGGKTSYWEIRNFLPRETRGYVPAFIAVNYVMNYAAEHNISPVKPDISCFKVDTVGVKEHLSFAQLSETLEIPMEYLEYLNPTYKNKFIPATDGAMTLCLPYDKMGDFLTNEQEIYAHKTAQDIKDSIAVAQNKFVEPTPGNAIVYRVKSGDVLGKIAAKYHCRVSQIKDWNNLHSDRLNIGQKLYIYAKPSYAAQNKKKAEVDAEKKSPNTISDNKYVYYTIKEGDNLWDIANKYDGVSIDQIMQLNQDVDTKNLKLGTKIKIKPVG</sequence>
<dbReference type="PANTHER" id="PTHR37423:SF2">
    <property type="entry name" value="MEMBRANE-BOUND LYTIC MUREIN TRANSGLYCOSYLASE C"/>
    <property type="match status" value="1"/>
</dbReference>
<dbReference type="Pfam" id="PF01464">
    <property type="entry name" value="SLT"/>
    <property type="match status" value="1"/>
</dbReference>
<evidence type="ECO:0000313" key="4">
    <source>
        <dbReference type="EMBL" id="TXB64359.1"/>
    </source>
</evidence>
<evidence type="ECO:0000313" key="5">
    <source>
        <dbReference type="Proteomes" id="UP000321721"/>
    </source>
</evidence>
<dbReference type="SMART" id="SM00257">
    <property type="entry name" value="LysM"/>
    <property type="match status" value="2"/>
</dbReference>
<feature type="signal peptide" evidence="2">
    <location>
        <begin position="1"/>
        <end position="18"/>
    </location>
</feature>
<dbReference type="InterPro" id="IPR000189">
    <property type="entry name" value="Transglyc_AS"/>
</dbReference>
<dbReference type="CDD" id="cd16894">
    <property type="entry name" value="MltD-like"/>
    <property type="match status" value="1"/>
</dbReference>
<dbReference type="SUPFAM" id="SSF53955">
    <property type="entry name" value="Lysozyme-like"/>
    <property type="match status" value="1"/>
</dbReference>
<dbReference type="GO" id="GO:0000270">
    <property type="term" value="P:peptidoglycan metabolic process"/>
    <property type="evidence" value="ECO:0007669"/>
    <property type="project" value="InterPro"/>
</dbReference>
<dbReference type="PROSITE" id="PS00922">
    <property type="entry name" value="TRANSGLYCOSYLASE"/>
    <property type="match status" value="1"/>
</dbReference>
<organism evidence="4 5">
    <name type="scientific">Vicingus serpentipes</name>
    <dbReference type="NCBI Taxonomy" id="1926625"/>
    <lineage>
        <taxon>Bacteria</taxon>
        <taxon>Pseudomonadati</taxon>
        <taxon>Bacteroidota</taxon>
        <taxon>Flavobacteriia</taxon>
        <taxon>Flavobacteriales</taxon>
        <taxon>Vicingaceae</taxon>
        <taxon>Vicingus</taxon>
    </lineage>
</organism>
<dbReference type="Pfam" id="PF01476">
    <property type="entry name" value="LysM"/>
    <property type="match status" value="2"/>
</dbReference>
<dbReference type="InterPro" id="IPR018392">
    <property type="entry name" value="LysM"/>
</dbReference>
<dbReference type="GO" id="GO:0008933">
    <property type="term" value="F:peptidoglycan lytic transglycosylase activity"/>
    <property type="evidence" value="ECO:0007669"/>
    <property type="project" value="InterPro"/>
</dbReference>
<feature type="domain" description="LysM" evidence="3">
    <location>
        <begin position="455"/>
        <end position="500"/>
    </location>
</feature>
<dbReference type="Gene3D" id="3.10.350.10">
    <property type="entry name" value="LysM domain"/>
    <property type="match status" value="2"/>
</dbReference>
<dbReference type="InterPro" id="IPR008258">
    <property type="entry name" value="Transglycosylase_SLT_dom_1"/>
</dbReference>
<keyword evidence="5" id="KW-1185">Reference proteome</keyword>
<dbReference type="CDD" id="cd00118">
    <property type="entry name" value="LysM"/>
    <property type="match status" value="2"/>
</dbReference>
<comment type="similarity">
    <text evidence="1">Belongs to the transglycosylase Slt family.</text>
</comment>
<accession>A0A5C6RQR6</accession>
<dbReference type="EMBL" id="VOOS01000005">
    <property type="protein sequence ID" value="TXB64359.1"/>
    <property type="molecule type" value="Genomic_DNA"/>
</dbReference>
<dbReference type="AlphaFoldDB" id="A0A5C6RQR6"/>
<dbReference type="OrthoDB" id="9815002at2"/>
<comment type="caution">
    <text evidence="4">The sequence shown here is derived from an EMBL/GenBank/DDBJ whole genome shotgun (WGS) entry which is preliminary data.</text>
</comment>
<reference evidence="4 5" key="1">
    <citation type="submission" date="2019-08" db="EMBL/GenBank/DDBJ databases">
        <title>Genome of Vicingus serpentipes NCIMB 15042.</title>
        <authorList>
            <person name="Bowman J.P."/>
        </authorList>
    </citation>
    <scope>NUCLEOTIDE SEQUENCE [LARGE SCALE GENOMIC DNA]</scope>
    <source>
        <strain evidence="4 5">NCIMB 15042</strain>
    </source>
</reference>
<dbReference type="GO" id="GO:0016020">
    <property type="term" value="C:membrane"/>
    <property type="evidence" value="ECO:0007669"/>
    <property type="project" value="InterPro"/>
</dbReference>
<dbReference type="PANTHER" id="PTHR37423">
    <property type="entry name" value="SOLUBLE LYTIC MUREIN TRANSGLYCOSYLASE-RELATED"/>
    <property type="match status" value="1"/>
</dbReference>
<dbReference type="Gene3D" id="1.10.530.10">
    <property type="match status" value="1"/>
</dbReference>
<keyword evidence="2" id="KW-0732">Signal</keyword>
<dbReference type="SUPFAM" id="SSF54106">
    <property type="entry name" value="LysM domain"/>
    <property type="match status" value="2"/>
</dbReference>
<dbReference type="PROSITE" id="PS51782">
    <property type="entry name" value="LYSM"/>
    <property type="match status" value="2"/>
</dbReference>
<dbReference type="Proteomes" id="UP000321721">
    <property type="component" value="Unassembled WGS sequence"/>
</dbReference>
<evidence type="ECO:0000256" key="1">
    <source>
        <dbReference type="ARBA" id="ARBA00007734"/>
    </source>
</evidence>
<name>A0A5C6RQR6_9FLAO</name>
<dbReference type="InterPro" id="IPR023346">
    <property type="entry name" value="Lysozyme-like_dom_sf"/>
</dbReference>